<evidence type="ECO:0000256" key="5">
    <source>
        <dbReference type="ARBA" id="ARBA00035114"/>
    </source>
</evidence>
<dbReference type="Proteomes" id="UP000636800">
    <property type="component" value="Chromosome 12"/>
</dbReference>
<protein>
    <submittedName>
        <fullName evidence="6">Uncharacterized protein</fullName>
    </submittedName>
</protein>
<evidence type="ECO:0000256" key="2">
    <source>
        <dbReference type="ARBA" id="ARBA00022692"/>
    </source>
</evidence>
<reference evidence="8 9" key="1">
    <citation type="journal article" date="2020" name="Nat. Food">
        <title>A phased Vanilla planifolia genome enables genetic improvement of flavour and production.</title>
        <authorList>
            <person name="Hasing T."/>
            <person name="Tang H."/>
            <person name="Brym M."/>
            <person name="Khazi F."/>
            <person name="Huang T."/>
            <person name="Chambers A.H."/>
        </authorList>
    </citation>
    <scope>NUCLEOTIDE SEQUENCE [LARGE SCALE GENOMIC DNA]</scope>
    <source>
        <tissue evidence="6">Leaf</tissue>
    </source>
</reference>
<dbReference type="EMBL" id="JADCNM010000012">
    <property type="protein sequence ID" value="KAG0458997.1"/>
    <property type="molecule type" value="Genomic_DNA"/>
</dbReference>
<accession>A0A835PTC2</accession>
<dbReference type="Pfam" id="PF05633">
    <property type="entry name" value="ROH1-like"/>
    <property type="match status" value="2"/>
</dbReference>
<dbReference type="AlphaFoldDB" id="A0A835PTC2"/>
<evidence type="ECO:0000256" key="4">
    <source>
        <dbReference type="ARBA" id="ARBA00023136"/>
    </source>
</evidence>
<evidence type="ECO:0000256" key="1">
    <source>
        <dbReference type="ARBA" id="ARBA00004167"/>
    </source>
</evidence>
<dbReference type="InterPro" id="IPR008511">
    <property type="entry name" value="ROH1-like"/>
</dbReference>
<organism evidence="6 8">
    <name type="scientific">Vanilla planifolia</name>
    <name type="common">Vanilla</name>
    <dbReference type="NCBI Taxonomy" id="51239"/>
    <lineage>
        <taxon>Eukaryota</taxon>
        <taxon>Viridiplantae</taxon>
        <taxon>Streptophyta</taxon>
        <taxon>Embryophyta</taxon>
        <taxon>Tracheophyta</taxon>
        <taxon>Spermatophyta</taxon>
        <taxon>Magnoliopsida</taxon>
        <taxon>Liliopsida</taxon>
        <taxon>Asparagales</taxon>
        <taxon>Orchidaceae</taxon>
        <taxon>Vanilloideae</taxon>
        <taxon>Vanilleae</taxon>
        <taxon>Vanilla</taxon>
    </lineage>
</organism>
<keyword evidence="3" id="KW-1133">Transmembrane helix</keyword>
<keyword evidence="8" id="KW-1185">Reference proteome</keyword>
<evidence type="ECO:0000313" key="6">
    <source>
        <dbReference type="EMBL" id="KAG0457274.1"/>
    </source>
</evidence>
<comment type="subcellular location">
    <subcellularLocation>
        <location evidence="1">Membrane</location>
        <topology evidence="1">Single-pass membrane protein</topology>
    </subcellularLocation>
</comment>
<evidence type="ECO:0000313" key="9">
    <source>
        <dbReference type="Proteomes" id="UP000639772"/>
    </source>
</evidence>
<dbReference type="PANTHER" id="PTHR31509">
    <property type="entry name" value="BPS1-LIKE PROTEIN"/>
    <property type="match status" value="1"/>
</dbReference>
<comment type="similarity">
    <text evidence="5">Belongs to the ROH1 family.</text>
</comment>
<sequence>MPTAPECRGVTSTAVSMSFRGLSALSLRRNQIASMEPSTDEELHLLHLLDSRLASSLQSLFCAPTLSISFLIKLLDTFLSCESDFKSLLLLLLCRNPTLICRPPLDRAASDLLDRYIRALDLCNAVSHCLSSLRQWNRYADIAVSALRPSPPQLSRANRALSKLLHQSHEKRISRTWSASRQLQAMSAGISAPRGGDSGSAALLAAAMHAFSSLLFFSMWAITTAFPCGGGAVSPPSPCSGPRQMAWSVAMADLHEKIQEERKKERRWEKVGLLAETLAVERTGRDTIGATCGNKETVRLAEELAAASRLLEEGLNPLEKKVREVFHRVMRSREEVQRCVDEGNRSATSAIASPCKENHH</sequence>
<comment type="caution">
    <text evidence="6">The sequence shown here is derived from an EMBL/GenBank/DDBJ whole genome shotgun (WGS) entry which is preliminary data.</text>
</comment>
<evidence type="ECO:0000313" key="8">
    <source>
        <dbReference type="Proteomes" id="UP000636800"/>
    </source>
</evidence>
<gene>
    <name evidence="7" type="ORF">HPP92_022125</name>
    <name evidence="6" type="ORF">HPP92_022431</name>
</gene>
<keyword evidence="4" id="KW-0472">Membrane</keyword>
<evidence type="ECO:0000256" key="3">
    <source>
        <dbReference type="ARBA" id="ARBA00022989"/>
    </source>
</evidence>
<name>A0A835PTC2_VANPL</name>
<dbReference type="GO" id="GO:0016020">
    <property type="term" value="C:membrane"/>
    <property type="evidence" value="ECO:0007669"/>
    <property type="project" value="UniProtKB-SubCell"/>
</dbReference>
<dbReference type="OrthoDB" id="1878996at2759"/>
<keyword evidence="2" id="KW-0812">Transmembrane</keyword>
<dbReference type="Proteomes" id="UP000639772">
    <property type="component" value="Chromosome 12"/>
</dbReference>
<dbReference type="EMBL" id="JADCNL010000012">
    <property type="protein sequence ID" value="KAG0457274.1"/>
    <property type="molecule type" value="Genomic_DNA"/>
</dbReference>
<proteinExistence type="inferred from homology"/>
<evidence type="ECO:0000313" key="7">
    <source>
        <dbReference type="EMBL" id="KAG0458997.1"/>
    </source>
</evidence>